<dbReference type="RefSeq" id="WP_196291281.1">
    <property type="nucleotide sequence ID" value="NZ_JADQDM010000001.1"/>
</dbReference>
<sequence>MLLGVYWYYGFPEGLYHFDFFIFRPGLGGHADGPAELTVTVHAPNPAALLDQVRAVAARYPEGHLFAETHGLLLRLTVGDYALSDYAFHVASELEQMLRQQQATATSEPLPAGAQFLRLAAPQDPTPPFHYGGILQAVGSAPRKYRAETSSLRLDCHLPAARKAAFIEALDQLCQEAGLDVLYYFDHEIGQQVNLMVFFSNGRQGVGGAPLRYTDPAALATAVAACLTAHGGQPNHLGRYPDDYPERGPHAVRLVDADFVL</sequence>
<dbReference type="Proteomes" id="UP000618931">
    <property type="component" value="Unassembled WGS sequence"/>
</dbReference>
<keyword evidence="2" id="KW-1185">Reference proteome</keyword>
<dbReference type="EMBL" id="JADQDM010000001">
    <property type="protein sequence ID" value="MBF9219815.1"/>
    <property type="molecule type" value="Genomic_DNA"/>
</dbReference>
<evidence type="ECO:0000313" key="2">
    <source>
        <dbReference type="Proteomes" id="UP000618931"/>
    </source>
</evidence>
<protein>
    <recommendedName>
        <fullName evidence="3">DUF695 domain-containing protein</fullName>
    </recommendedName>
</protein>
<reference evidence="1 2" key="1">
    <citation type="submission" date="2020-11" db="EMBL/GenBank/DDBJ databases">
        <authorList>
            <person name="Kim M.K."/>
        </authorList>
    </citation>
    <scope>NUCLEOTIDE SEQUENCE [LARGE SCALE GENOMIC DNA]</scope>
    <source>
        <strain evidence="1 2">BT662</strain>
    </source>
</reference>
<accession>A0ABS0HYQ5</accession>
<comment type="caution">
    <text evidence="1">The sequence shown here is derived from an EMBL/GenBank/DDBJ whole genome shotgun (WGS) entry which is preliminary data.</text>
</comment>
<proteinExistence type="predicted"/>
<gene>
    <name evidence="1" type="ORF">I2H31_01755</name>
</gene>
<name>A0ABS0HYQ5_9BACT</name>
<evidence type="ECO:0000313" key="1">
    <source>
        <dbReference type="EMBL" id="MBF9219815.1"/>
    </source>
</evidence>
<evidence type="ECO:0008006" key="3">
    <source>
        <dbReference type="Google" id="ProtNLM"/>
    </source>
</evidence>
<organism evidence="1 2">
    <name type="scientific">Hymenobacter ruricola</name>
    <dbReference type="NCBI Taxonomy" id="2791023"/>
    <lineage>
        <taxon>Bacteria</taxon>
        <taxon>Pseudomonadati</taxon>
        <taxon>Bacteroidota</taxon>
        <taxon>Cytophagia</taxon>
        <taxon>Cytophagales</taxon>
        <taxon>Hymenobacteraceae</taxon>
        <taxon>Hymenobacter</taxon>
    </lineage>
</organism>